<evidence type="ECO:0000313" key="6">
    <source>
        <dbReference type="Proteomes" id="UP001183582"/>
    </source>
</evidence>
<dbReference type="RefSeq" id="WP_310890747.1">
    <property type="nucleotide sequence ID" value="NZ_BAAAGR010000001.1"/>
</dbReference>
<comment type="caution">
    <text evidence="5">The sequence shown here is derived from an EMBL/GenBank/DDBJ whole genome shotgun (WGS) entry which is preliminary data.</text>
</comment>
<dbReference type="Proteomes" id="UP001183582">
    <property type="component" value="Unassembled WGS sequence"/>
</dbReference>
<comment type="cofactor">
    <cofactor evidence="1">
        <name>Mg(2+)</name>
        <dbReference type="ChEBI" id="CHEBI:18420"/>
    </cofactor>
</comment>
<dbReference type="Pfam" id="PF00702">
    <property type="entry name" value="Hydrolase"/>
    <property type="match status" value="1"/>
</dbReference>
<dbReference type="EMBL" id="JAHWXH010000001">
    <property type="protein sequence ID" value="MDS0244859.1"/>
    <property type="molecule type" value="Genomic_DNA"/>
</dbReference>
<dbReference type="PANTHER" id="PTHR46193">
    <property type="entry name" value="6-PHOSPHOGLUCONATE PHOSPHATASE"/>
    <property type="match status" value="1"/>
</dbReference>
<dbReference type="AlphaFoldDB" id="A0AAJ2HHG3"/>
<protein>
    <submittedName>
        <fullName evidence="5">HAD family phosphatase</fullName>
    </submittedName>
</protein>
<dbReference type="SUPFAM" id="SSF56784">
    <property type="entry name" value="HAD-like"/>
    <property type="match status" value="1"/>
</dbReference>
<evidence type="ECO:0000256" key="4">
    <source>
        <dbReference type="ARBA" id="ARBA00022842"/>
    </source>
</evidence>
<dbReference type="PRINTS" id="PR00413">
    <property type="entry name" value="HADHALOGNASE"/>
</dbReference>
<evidence type="ECO:0000256" key="1">
    <source>
        <dbReference type="ARBA" id="ARBA00001946"/>
    </source>
</evidence>
<dbReference type="GO" id="GO:0003824">
    <property type="term" value="F:catalytic activity"/>
    <property type="evidence" value="ECO:0007669"/>
    <property type="project" value="UniProtKB-ARBA"/>
</dbReference>
<dbReference type="GO" id="GO:0046872">
    <property type="term" value="F:metal ion binding"/>
    <property type="evidence" value="ECO:0007669"/>
    <property type="project" value="UniProtKB-KW"/>
</dbReference>
<dbReference type="SFLD" id="SFLDS00003">
    <property type="entry name" value="Haloacid_Dehalogenase"/>
    <property type="match status" value="1"/>
</dbReference>
<comment type="similarity">
    <text evidence="2">Belongs to the HAD-like hydrolase superfamily. CbbY/CbbZ/Gph/YieH family.</text>
</comment>
<evidence type="ECO:0000313" key="5">
    <source>
        <dbReference type="EMBL" id="MDS0244859.1"/>
    </source>
</evidence>
<proteinExistence type="inferred from homology"/>
<organism evidence="5 6">
    <name type="scientific">Microbacterium aurantiacum</name>
    <dbReference type="NCBI Taxonomy" id="162393"/>
    <lineage>
        <taxon>Bacteria</taxon>
        <taxon>Bacillati</taxon>
        <taxon>Actinomycetota</taxon>
        <taxon>Actinomycetes</taxon>
        <taxon>Micrococcales</taxon>
        <taxon>Microbacteriaceae</taxon>
        <taxon>Microbacterium</taxon>
    </lineage>
</organism>
<evidence type="ECO:0000256" key="2">
    <source>
        <dbReference type="ARBA" id="ARBA00006171"/>
    </source>
</evidence>
<dbReference type="GeneID" id="301457453"/>
<gene>
    <name evidence="5" type="ORF">KZC50_04450</name>
</gene>
<reference evidence="5 6" key="1">
    <citation type="submission" date="2021-06" db="EMBL/GenBank/DDBJ databases">
        <title>Genome-based taxonomic framework of Microbacterium strains isolated from marine environment, the description of four new species and reclassification of four preexisting species.</title>
        <authorList>
            <person name="Lee S.D."/>
            <person name="Kim S.-M."/>
            <person name="Byeon Y.-S."/>
            <person name="Yang H.L."/>
            <person name="Kim I.S."/>
        </authorList>
    </citation>
    <scope>NUCLEOTIDE SEQUENCE [LARGE SCALE GENOMIC DNA]</scope>
    <source>
        <strain evidence="5 6">KACC 20514</strain>
    </source>
</reference>
<dbReference type="NCBIfam" id="TIGR01509">
    <property type="entry name" value="HAD-SF-IA-v3"/>
    <property type="match status" value="1"/>
</dbReference>
<dbReference type="Gene3D" id="1.10.150.240">
    <property type="entry name" value="Putative phosphatase, domain 2"/>
    <property type="match status" value="1"/>
</dbReference>
<dbReference type="InterPro" id="IPR006439">
    <property type="entry name" value="HAD-SF_hydro_IA"/>
</dbReference>
<dbReference type="InterPro" id="IPR023214">
    <property type="entry name" value="HAD_sf"/>
</dbReference>
<dbReference type="SFLD" id="SFLDG01135">
    <property type="entry name" value="C1.5.6:_HAD__Beta-PGM__Phospha"/>
    <property type="match status" value="1"/>
</dbReference>
<keyword evidence="3" id="KW-0479">Metal-binding</keyword>
<dbReference type="Gene3D" id="3.40.50.1000">
    <property type="entry name" value="HAD superfamily/HAD-like"/>
    <property type="match status" value="1"/>
</dbReference>
<dbReference type="InterPro" id="IPR023198">
    <property type="entry name" value="PGP-like_dom2"/>
</dbReference>
<dbReference type="InterPro" id="IPR051600">
    <property type="entry name" value="Beta-PGM-like"/>
</dbReference>
<evidence type="ECO:0000256" key="3">
    <source>
        <dbReference type="ARBA" id="ARBA00022723"/>
    </source>
</evidence>
<accession>A0AAJ2HHG3</accession>
<keyword evidence="4" id="KW-0460">Magnesium</keyword>
<dbReference type="PANTHER" id="PTHR46193:SF10">
    <property type="entry name" value="6-PHOSPHOGLUCONATE PHOSPHATASE"/>
    <property type="match status" value="1"/>
</dbReference>
<dbReference type="SFLD" id="SFLDG01129">
    <property type="entry name" value="C1.5:_HAD__Beta-PGM__Phosphata"/>
    <property type="match status" value="1"/>
</dbReference>
<dbReference type="InterPro" id="IPR036412">
    <property type="entry name" value="HAD-like_sf"/>
</dbReference>
<sequence>MHTEAVIFDFDGTLVQSEHISIELDRRLLAEHGVRLSADDIAARFVGSTKEYHQTELRRLLGAQPDVATVTRYASLFETMFDEVQPTPNVVDTLATLNAPTAIASNNSGHRIRRTLDRLGLRHHFGDHIVAREDVSRGKPAPDPYIRAAEMLGVDPVNCLAVEDSLPGIRAALAAGMTAVGLVNPYTTTEQIVAAGASAITDMADLFTAGCPGEAALRGVLPYAPGERKLRAEDRGHLLPLMSEKMPRGS</sequence>
<name>A0AAJ2HHG3_9MICO</name>